<gene>
    <name evidence="9" type="primary">SDH3</name>
    <name evidence="9" type="ORF">OHK93_003899</name>
</gene>
<dbReference type="Gene3D" id="1.20.1300.10">
    <property type="entry name" value="Fumarate reductase/succinate dehydrogenase, transmembrane subunit"/>
    <property type="match status" value="1"/>
</dbReference>
<dbReference type="PANTHER" id="PTHR10978:SF5">
    <property type="entry name" value="SUCCINATE DEHYDROGENASE CYTOCHROME B560 SUBUNIT, MITOCHONDRIAL"/>
    <property type="match status" value="1"/>
</dbReference>
<keyword evidence="3 8" id="KW-0812">Transmembrane</keyword>
<dbReference type="InterPro" id="IPR000701">
    <property type="entry name" value="SuccDH_FuR_B_TM-su"/>
</dbReference>
<feature type="transmembrane region" description="Helical" evidence="8">
    <location>
        <begin position="166"/>
        <end position="186"/>
    </location>
</feature>
<keyword evidence="2" id="KW-0349">Heme</keyword>
<dbReference type="InterPro" id="IPR034804">
    <property type="entry name" value="SQR/QFR_C/D"/>
</dbReference>
<dbReference type="GO" id="GO:0016020">
    <property type="term" value="C:membrane"/>
    <property type="evidence" value="ECO:0007669"/>
    <property type="project" value="UniProtKB-SubCell"/>
</dbReference>
<evidence type="ECO:0000256" key="7">
    <source>
        <dbReference type="ARBA" id="ARBA00023136"/>
    </source>
</evidence>
<dbReference type="GO" id="GO:0006099">
    <property type="term" value="P:tricarboxylic acid cycle"/>
    <property type="evidence" value="ECO:0007669"/>
    <property type="project" value="InterPro"/>
</dbReference>
<name>A0AA43QFQ6_9LECA</name>
<evidence type="ECO:0000256" key="5">
    <source>
        <dbReference type="ARBA" id="ARBA00022989"/>
    </source>
</evidence>
<feature type="transmembrane region" description="Helical" evidence="8">
    <location>
        <begin position="132"/>
        <end position="154"/>
    </location>
</feature>
<dbReference type="InterPro" id="IPR018495">
    <property type="entry name" value="Succ_DH_cyt_bsu_CS"/>
</dbReference>
<evidence type="ECO:0000313" key="9">
    <source>
        <dbReference type="EMBL" id="MDI1485710.1"/>
    </source>
</evidence>
<dbReference type="AlphaFoldDB" id="A0AA43QFQ6"/>
<evidence type="ECO:0000256" key="2">
    <source>
        <dbReference type="ARBA" id="ARBA00022617"/>
    </source>
</evidence>
<evidence type="ECO:0000256" key="8">
    <source>
        <dbReference type="SAM" id="Phobius"/>
    </source>
</evidence>
<dbReference type="CDD" id="cd03499">
    <property type="entry name" value="SQR_TypeC_SdhC"/>
    <property type="match status" value="1"/>
</dbReference>
<dbReference type="Pfam" id="PF01127">
    <property type="entry name" value="Sdh_cyt"/>
    <property type="match status" value="1"/>
</dbReference>
<dbReference type="GO" id="GO:0009055">
    <property type="term" value="F:electron transfer activity"/>
    <property type="evidence" value="ECO:0007669"/>
    <property type="project" value="InterPro"/>
</dbReference>
<feature type="transmembrane region" description="Helical" evidence="8">
    <location>
        <begin position="92"/>
        <end position="112"/>
    </location>
</feature>
<keyword evidence="5 8" id="KW-1133">Transmembrane helix</keyword>
<reference evidence="9" key="1">
    <citation type="journal article" date="2023" name="Genome Biol. Evol.">
        <title>First Whole Genome Sequence and Flow Cytometry Genome Size Data for the Lichen-Forming Fungus Ramalina farinacea (Ascomycota).</title>
        <authorList>
            <person name="Llewellyn T."/>
            <person name="Mian S."/>
            <person name="Hill R."/>
            <person name="Leitch I.J."/>
            <person name="Gaya E."/>
        </authorList>
    </citation>
    <scope>NUCLEOTIDE SEQUENCE</scope>
    <source>
        <strain evidence="9">LIQ254RAFAR</strain>
    </source>
</reference>
<keyword evidence="4" id="KW-0479">Metal-binding</keyword>
<keyword evidence="10" id="KW-1185">Reference proteome</keyword>
<protein>
    <submittedName>
        <fullName evidence="9">Cytochrome b subunit of succinate dehydrogenase, Sdh3p</fullName>
    </submittedName>
</protein>
<dbReference type="NCBIfam" id="TIGR02970">
    <property type="entry name" value="succ_dehyd_cytB"/>
    <property type="match status" value="1"/>
</dbReference>
<keyword evidence="7 8" id="KW-0472">Membrane</keyword>
<evidence type="ECO:0000256" key="4">
    <source>
        <dbReference type="ARBA" id="ARBA00022723"/>
    </source>
</evidence>
<dbReference type="PROSITE" id="PS01001">
    <property type="entry name" value="SDH_CYT_2"/>
    <property type="match status" value="1"/>
</dbReference>
<organism evidence="9 10">
    <name type="scientific">Ramalina farinacea</name>
    <dbReference type="NCBI Taxonomy" id="258253"/>
    <lineage>
        <taxon>Eukaryota</taxon>
        <taxon>Fungi</taxon>
        <taxon>Dikarya</taxon>
        <taxon>Ascomycota</taxon>
        <taxon>Pezizomycotina</taxon>
        <taxon>Lecanoromycetes</taxon>
        <taxon>OSLEUM clade</taxon>
        <taxon>Lecanoromycetidae</taxon>
        <taxon>Lecanorales</taxon>
        <taxon>Lecanorineae</taxon>
        <taxon>Ramalinaceae</taxon>
        <taxon>Ramalina</taxon>
    </lineage>
</organism>
<comment type="caution">
    <text evidence="9">The sequence shown here is derived from an EMBL/GenBank/DDBJ whole genome shotgun (WGS) entry which is preliminary data.</text>
</comment>
<dbReference type="PANTHER" id="PTHR10978">
    <property type="entry name" value="SUCCINATE DEHYDROGENASE CYTOCHROME B560 SUBUNIT"/>
    <property type="match status" value="1"/>
</dbReference>
<sequence length="187" mass="20240">MLKPSAVLAQPSILPKSFPPAATTISRLPPQKRFIAFPPSASPPKTTPAKPSDAYTILAKQRLNRPVAPHLTIYRPQISWILSGLNRITGSILSGGFYIFGAAYLVSPAFGWHLESASLAEWFGGFGPVTKFVVKVGIAMPFCFHSFNGVRHLVWDTGREFGTKQVIRTGWAVVGLTVVCSGALAYI</sequence>
<dbReference type="GO" id="GO:0046872">
    <property type="term" value="F:metal ion binding"/>
    <property type="evidence" value="ECO:0007669"/>
    <property type="project" value="UniProtKB-KW"/>
</dbReference>
<evidence type="ECO:0000256" key="1">
    <source>
        <dbReference type="ARBA" id="ARBA00004141"/>
    </source>
</evidence>
<evidence type="ECO:0000313" key="10">
    <source>
        <dbReference type="Proteomes" id="UP001161017"/>
    </source>
</evidence>
<dbReference type="InterPro" id="IPR014314">
    <property type="entry name" value="Succ_DH_cytb556"/>
</dbReference>
<evidence type="ECO:0000256" key="3">
    <source>
        <dbReference type="ARBA" id="ARBA00022692"/>
    </source>
</evidence>
<evidence type="ECO:0000256" key="6">
    <source>
        <dbReference type="ARBA" id="ARBA00023004"/>
    </source>
</evidence>
<keyword evidence="6" id="KW-0408">Iron</keyword>
<dbReference type="GO" id="GO:0005739">
    <property type="term" value="C:mitochondrion"/>
    <property type="evidence" value="ECO:0007669"/>
    <property type="project" value="GOC"/>
</dbReference>
<accession>A0AA43QFQ6</accession>
<proteinExistence type="predicted"/>
<dbReference type="SUPFAM" id="SSF81343">
    <property type="entry name" value="Fumarate reductase respiratory complex transmembrane subunits"/>
    <property type="match status" value="1"/>
</dbReference>
<dbReference type="Proteomes" id="UP001161017">
    <property type="component" value="Unassembled WGS sequence"/>
</dbReference>
<comment type="subcellular location">
    <subcellularLocation>
        <location evidence="1">Membrane</location>
        <topology evidence="1">Multi-pass membrane protein</topology>
    </subcellularLocation>
</comment>
<dbReference type="GO" id="GO:0006121">
    <property type="term" value="P:mitochondrial electron transport, succinate to ubiquinone"/>
    <property type="evidence" value="ECO:0007669"/>
    <property type="project" value="TreeGrafter"/>
</dbReference>
<dbReference type="EMBL" id="JAPUFD010000002">
    <property type="protein sequence ID" value="MDI1485710.1"/>
    <property type="molecule type" value="Genomic_DNA"/>
</dbReference>